<dbReference type="InterPro" id="IPR009057">
    <property type="entry name" value="Homeodomain-like_sf"/>
</dbReference>
<reference evidence="1 2" key="1">
    <citation type="submission" date="2014-09" db="EMBL/GenBank/DDBJ databases">
        <authorList>
            <person name="Ellenberger Sabrina"/>
        </authorList>
    </citation>
    <scope>NUCLEOTIDE SEQUENCE [LARGE SCALE GENOMIC DNA]</scope>
    <source>
        <strain evidence="1 2">CBS 412.66</strain>
    </source>
</reference>
<proteinExistence type="predicted"/>
<sequence length="86" mass="9906">MKEANTRRDYVRYTVQDKVRFFDLKIEKCMSAAAAARQLGIHVRTAQKWVKQSNTCPDSIFESSEKGGRKCILTEEHNAMCEIHSL</sequence>
<accession>A0A0B7NXC9</accession>
<dbReference type="EMBL" id="LN734107">
    <property type="protein sequence ID" value="CEP19819.1"/>
    <property type="molecule type" value="Genomic_DNA"/>
</dbReference>
<dbReference type="OrthoDB" id="2209168at2759"/>
<dbReference type="AlphaFoldDB" id="A0A0B7NXC9"/>
<gene>
    <name evidence="1" type="primary">PARPA_14136.1 scaffold 48217</name>
</gene>
<dbReference type="Proteomes" id="UP000054107">
    <property type="component" value="Unassembled WGS sequence"/>
</dbReference>
<organism evidence="1 2">
    <name type="scientific">Parasitella parasitica</name>
    <dbReference type="NCBI Taxonomy" id="35722"/>
    <lineage>
        <taxon>Eukaryota</taxon>
        <taxon>Fungi</taxon>
        <taxon>Fungi incertae sedis</taxon>
        <taxon>Mucoromycota</taxon>
        <taxon>Mucoromycotina</taxon>
        <taxon>Mucoromycetes</taxon>
        <taxon>Mucorales</taxon>
        <taxon>Mucorineae</taxon>
        <taxon>Mucoraceae</taxon>
        <taxon>Parasitella</taxon>
    </lineage>
</organism>
<evidence type="ECO:0000313" key="2">
    <source>
        <dbReference type="Proteomes" id="UP000054107"/>
    </source>
</evidence>
<keyword evidence="2" id="KW-1185">Reference proteome</keyword>
<protein>
    <recommendedName>
        <fullName evidence="3">HTH psq-type domain-containing protein</fullName>
    </recommendedName>
</protein>
<evidence type="ECO:0000313" key="1">
    <source>
        <dbReference type="EMBL" id="CEP19819.1"/>
    </source>
</evidence>
<dbReference type="SUPFAM" id="SSF46689">
    <property type="entry name" value="Homeodomain-like"/>
    <property type="match status" value="1"/>
</dbReference>
<name>A0A0B7NXC9_9FUNG</name>
<evidence type="ECO:0008006" key="3">
    <source>
        <dbReference type="Google" id="ProtNLM"/>
    </source>
</evidence>